<dbReference type="GO" id="GO:0052689">
    <property type="term" value="F:carboxylic ester hydrolase activity"/>
    <property type="evidence" value="ECO:0007669"/>
    <property type="project" value="UniProtKB-KW"/>
</dbReference>
<sequence length="400" mass="42927">MSTLAFIFGFLVLLYSSLAHAACPAFNTNATLPNSQYPPDPFTFLSGAKVSSKADWQCRRTELAALLQDIELGSLPPKPAVVNATFDGRRLTVTVGENNMYSSFGVTINLPSNRSIADGPFPAIIAYGASSVPLNGTGIATIIYNNDQIASQTSQSTRGSGIFYTVYGSSHSAGALIAWAWGISRVLDALELLGPETTGIDPKHVGLTGCSRNGKGVLVAGAFEPRIALTITQEAGVGGPACWRLYNLRCKTQRCIGIPEPTDPFDSPWYRRDFPRNIAQNFAGMPFDQHELIALHAPRGLLVLENNIDWLEPVASTVCGKAGGEVYKALGVGEAYGFSLSASHNHCQFPSKQQVVLDEYLGRYLLGKGESGTGEGVFESEAGTEAERYVHWGWSTPALE</sequence>
<feature type="domain" description="4-O-methyl-glucuronoyl methylesterase-like" evidence="9">
    <location>
        <begin position="93"/>
        <end position="331"/>
    </location>
</feature>
<organism evidence="10 11">
    <name type="scientific">Trematosphaeria pertusa</name>
    <dbReference type="NCBI Taxonomy" id="390896"/>
    <lineage>
        <taxon>Eukaryota</taxon>
        <taxon>Fungi</taxon>
        <taxon>Dikarya</taxon>
        <taxon>Ascomycota</taxon>
        <taxon>Pezizomycotina</taxon>
        <taxon>Dothideomycetes</taxon>
        <taxon>Pleosporomycetidae</taxon>
        <taxon>Pleosporales</taxon>
        <taxon>Massarineae</taxon>
        <taxon>Trematosphaeriaceae</taxon>
        <taxon>Trematosphaeria</taxon>
    </lineage>
</organism>
<dbReference type="GeneID" id="54573019"/>
<accession>A0A6A6J1F1</accession>
<dbReference type="EC" id="3.1.1.117" evidence="7"/>
<reference evidence="10" key="1">
    <citation type="journal article" date="2020" name="Stud. Mycol.">
        <title>101 Dothideomycetes genomes: a test case for predicting lifestyles and emergence of pathogens.</title>
        <authorList>
            <person name="Haridas S."/>
            <person name="Albert R."/>
            <person name="Binder M."/>
            <person name="Bloem J."/>
            <person name="Labutti K."/>
            <person name="Salamov A."/>
            <person name="Andreopoulos B."/>
            <person name="Baker S."/>
            <person name="Barry K."/>
            <person name="Bills G."/>
            <person name="Bluhm B."/>
            <person name="Cannon C."/>
            <person name="Castanera R."/>
            <person name="Culley D."/>
            <person name="Daum C."/>
            <person name="Ezra D."/>
            <person name="Gonzalez J."/>
            <person name="Henrissat B."/>
            <person name="Kuo A."/>
            <person name="Liang C."/>
            <person name="Lipzen A."/>
            <person name="Lutzoni F."/>
            <person name="Magnuson J."/>
            <person name="Mondo S."/>
            <person name="Nolan M."/>
            <person name="Ohm R."/>
            <person name="Pangilinan J."/>
            <person name="Park H.-J."/>
            <person name="Ramirez L."/>
            <person name="Alfaro M."/>
            <person name="Sun H."/>
            <person name="Tritt A."/>
            <person name="Yoshinaga Y."/>
            <person name="Zwiers L.-H."/>
            <person name="Turgeon B."/>
            <person name="Goodwin S."/>
            <person name="Spatafora J."/>
            <person name="Crous P."/>
            <person name="Grigoriev I."/>
        </authorList>
    </citation>
    <scope>NUCLEOTIDE SEQUENCE</scope>
    <source>
        <strain evidence="10">CBS 122368</strain>
    </source>
</reference>
<dbReference type="Gene3D" id="3.40.50.1820">
    <property type="entry name" value="alpha/beta hydrolase"/>
    <property type="match status" value="1"/>
</dbReference>
<comment type="similarity">
    <text evidence="1">Belongs to the carbohydrate esterase 15 (CE15) family.</text>
</comment>
<dbReference type="GO" id="GO:0046274">
    <property type="term" value="P:lignin catabolic process"/>
    <property type="evidence" value="ECO:0007669"/>
    <property type="project" value="UniProtKB-KW"/>
</dbReference>
<evidence type="ECO:0000313" key="10">
    <source>
        <dbReference type="EMBL" id="KAF2256012.1"/>
    </source>
</evidence>
<dbReference type="SUPFAM" id="SSF53474">
    <property type="entry name" value="alpha/beta-Hydrolases"/>
    <property type="match status" value="1"/>
</dbReference>
<dbReference type="Pfam" id="PF22244">
    <property type="entry name" value="GCE_fung"/>
    <property type="match status" value="1"/>
</dbReference>
<dbReference type="AlphaFoldDB" id="A0A6A6J1F1"/>
<evidence type="ECO:0000256" key="6">
    <source>
        <dbReference type="ARBA" id="ARBA00024511"/>
    </source>
</evidence>
<evidence type="ECO:0000256" key="4">
    <source>
        <dbReference type="ARBA" id="ARBA00022801"/>
    </source>
</evidence>
<keyword evidence="4" id="KW-0378">Hydrolase</keyword>
<proteinExistence type="inferred from homology"/>
<name>A0A6A6J1F1_9PLEO</name>
<keyword evidence="11" id="KW-1185">Reference proteome</keyword>
<keyword evidence="5" id="KW-0439">Lignin degradation</keyword>
<keyword evidence="2" id="KW-0719">Serine esterase</keyword>
<comment type="catalytic activity">
    <reaction evidence="6">
        <text>a 4-O-methyl-alpha-D-glucuronosyl ester derivative + H2O = 4-O-methyl-alpha-D-glucuronate derivative + an alcohol + H(+)</text>
        <dbReference type="Rhea" id="RHEA:67452"/>
        <dbReference type="ChEBI" id="CHEBI:15377"/>
        <dbReference type="ChEBI" id="CHEBI:15378"/>
        <dbReference type="ChEBI" id="CHEBI:30879"/>
        <dbReference type="ChEBI" id="CHEBI:171667"/>
        <dbReference type="ChEBI" id="CHEBI:171668"/>
        <dbReference type="EC" id="3.1.1.117"/>
    </reaction>
    <physiologicalReaction direction="left-to-right" evidence="6">
        <dbReference type="Rhea" id="RHEA:67453"/>
    </physiologicalReaction>
</comment>
<dbReference type="InterPro" id="IPR029058">
    <property type="entry name" value="AB_hydrolase_fold"/>
</dbReference>
<dbReference type="RefSeq" id="XP_033691016.1">
    <property type="nucleotide sequence ID" value="XM_033819689.1"/>
</dbReference>
<feature type="chain" id="PRO_5025460963" description="(4-O-methyl)-D-glucuronate--lignin esterase" evidence="8">
    <location>
        <begin position="22"/>
        <end position="400"/>
    </location>
</feature>
<evidence type="ECO:0000256" key="7">
    <source>
        <dbReference type="ARBA" id="ARBA00026105"/>
    </source>
</evidence>
<evidence type="ECO:0000256" key="2">
    <source>
        <dbReference type="ARBA" id="ARBA00022487"/>
    </source>
</evidence>
<dbReference type="EMBL" id="ML987189">
    <property type="protein sequence ID" value="KAF2256012.1"/>
    <property type="molecule type" value="Genomic_DNA"/>
</dbReference>
<evidence type="ECO:0000259" key="9">
    <source>
        <dbReference type="Pfam" id="PF22244"/>
    </source>
</evidence>
<dbReference type="InterPro" id="IPR054579">
    <property type="entry name" value="GCE-like_dom"/>
</dbReference>
<dbReference type="Proteomes" id="UP000800094">
    <property type="component" value="Unassembled WGS sequence"/>
</dbReference>
<evidence type="ECO:0000256" key="1">
    <source>
        <dbReference type="ARBA" id="ARBA00010092"/>
    </source>
</evidence>
<gene>
    <name evidence="10" type="ORF">BU26DRAFT_13276</name>
</gene>
<evidence type="ECO:0000256" key="5">
    <source>
        <dbReference type="ARBA" id="ARBA00023185"/>
    </source>
</evidence>
<feature type="signal peptide" evidence="8">
    <location>
        <begin position="1"/>
        <end position="21"/>
    </location>
</feature>
<keyword evidence="3 8" id="KW-0732">Signal</keyword>
<evidence type="ECO:0000256" key="8">
    <source>
        <dbReference type="SAM" id="SignalP"/>
    </source>
</evidence>
<protein>
    <recommendedName>
        <fullName evidence="7">(4-O-methyl)-D-glucuronate--lignin esterase</fullName>
        <ecNumber evidence="7">3.1.1.117</ecNumber>
    </recommendedName>
</protein>
<evidence type="ECO:0000256" key="3">
    <source>
        <dbReference type="ARBA" id="ARBA00022729"/>
    </source>
</evidence>
<dbReference type="OrthoDB" id="3781271at2759"/>
<evidence type="ECO:0000313" key="11">
    <source>
        <dbReference type="Proteomes" id="UP000800094"/>
    </source>
</evidence>